<evidence type="ECO:0000313" key="1">
    <source>
        <dbReference type="EMBL" id="EGJ48597.1"/>
    </source>
</evidence>
<reference evidence="1 2" key="1">
    <citation type="journal article" date="2011" name="J. Bacteriol.">
        <title>Genome sequence of the mercury-methylating and pleomorphic Desulfovibrio africanus Strain Walvis Bay.</title>
        <authorList>
            <person name="Brown S.D."/>
            <person name="Wall J.D."/>
            <person name="Kucken A.M."/>
            <person name="Gilmour C.C."/>
            <person name="Podar M."/>
            <person name="Brandt C.C."/>
            <person name="Teshima H."/>
            <person name="Detter J.C."/>
            <person name="Han C.S."/>
            <person name="Land M.L."/>
            <person name="Lucas S."/>
            <person name="Han J."/>
            <person name="Pennacchio L."/>
            <person name="Nolan M."/>
            <person name="Pitluck S."/>
            <person name="Woyke T."/>
            <person name="Goodwin L."/>
            <person name="Palumbo A.V."/>
            <person name="Elias D.A."/>
        </authorList>
    </citation>
    <scope>NUCLEOTIDE SEQUENCE [LARGE SCALE GENOMIC DNA]</scope>
    <source>
        <strain evidence="1 2">Walvis Bay</strain>
    </source>
</reference>
<dbReference type="KEGG" id="daf:Desaf_0239"/>
<organism evidence="1 2">
    <name type="scientific">Desulfocurvibacter africanus subsp. africanus str. Walvis Bay</name>
    <dbReference type="NCBI Taxonomy" id="690850"/>
    <lineage>
        <taxon>Bacteria</taxon>
        <taxon>Pseudomonadati</taxon>
        <taxon>Thermodesulfobacteriota</taxon>
        <taxon>Desulfovibrionia</taxon>
        <taxon>Desulfovibrionales</taxon>
        <taxon>Desulfovibrionaceae</taxon>
        <taxon>Desulfocurvibacter</taxon>
    </lineage>
</organism>
<name>F3YTZ1_DESAF</name>
<evidence type="ECO:0000313" key="2">
    <source>
        <dbReference type="Proteomes" id="UP000007844"/>
    </source>
</evidence>
<dbReference type="RefSeq" id="WP_014258456.1">
    <property type="nucleotide sequence ID" value="NC_016629.1"/>
</dbReference>
<dbReference type="HOGENOM" id="CLU_073077_0_0_7"/>
<dbReference type="STRING" id="690850.Desaf_0239"/>
<proteinExistence type="predicted"/>
<dbReference type="EMBL" id="CP003221">
    <property type="protein sequence ID" value="EGJ48597.1"/>
    <property type="molecule type" value="Genomic_DNA"/>
</dbReference>
<sequence>MSRLLTLAFTSHRLESLPRACEVMAAHAAVFLEEPPTPGFEDMLRDSLSIDDYLENTDYGFPLFTRQACAMLRGLHAAGMRVLQVEPFLEILASIHERFAAGGAPADIPNDSLERMVYEAEKAWTGALLNYYRASASPHFERCVQAVKTFARADASRGKLRDRLRAKAIVSLLPCLESVCVEAGYIHHALLLELRAILPVGWRLAPVWLLAGETRRLTGRRQLLGPGDVLTLLHSCGGRVQQSREDLLAARSLIYIQLLTKDELPGGPHEFPHLHDEAECLEVVSDLGFEDCRKLYPRLRGLTPAEARTLVRRESVA</sequence>
<dbReference type="eggNOG" id="ENOG5030C51">
    <property type="taxonomic scope" value="Bacteria"/>
</dbReference>
<protein>
    <submittedName>
        <fullName evidence="1">Uncharacterized protein</fullName>
    </submittedName>
</protein>
<keyword evidence="2" id="KW-1185">Reference proteome</keyword>
<dbReference type="AlphaFoldDB" id="F3YTZ1"/>
<accession>F3YTZ1</accession>
<dbReference type="Proteomes" id="UP000007844">
    <property type="component" value="Chromosome"/>
</dbReference>
<gene>
    <name evidence="1" type="ORF">Desaf_0239</name>
</gene>